<proteinExistence type="predicted"/>
<evidence type="ECO:0000313" key="1">
    <source>
        <dbReference type="EMBL" id="KAL2538557.1"/>
    </source>
</evidence>
<organism evidence="1 2">
    <name type="scientific">Forsythia ovata</name>
    <dbReference type="NCBI Taxonomy" id="205694"/>
    <lineage>
        <taxon>Eukaryota</taxon>
        <taxon>Viridiplantae</taxon>
        <taxon>Streptophyta</taxon>
        <taxon>Embryophyta</taxon>
        <taxon>Tracheophyta</taxon>
        <taxon>Spermatophyta</taxon>
        <taxon>Magnoliopsida</taxon>
        <taxon>eudicotyledons</taxon>
        <taxon>Gunneridae</taxon>
        <taxon>Pentapetalae</taxon>
        <taxon>asterids</taxon>
        <taxon>lamiids</taxon>
        <taxon>Lamiales</taxon>
        <taxon>Oleaceae</taxon>
        <taxon>Forsythieae</taxon>
        <taxon>Forsythia</taxon>
    </lineage>
</organism>
<sequence length="129" mass="13890">MVPDQLGCQAARQPAMLLPAGNHLALYRATNQACPNNSTTNHCAQSELVVAECAGNHSGCRATRQRIVVAEQLGNPGWLSSYSATTLARQLLWLPGISATSDLFTSWQPLVAELLDSQDYQCFGDMVIA</sequence>
<dbReference type="AlphaFoldDB" id="A0ABD1VMG7"/>
<accession>A0ABD1VMG7</accession>
<reference evidence="2" key="1">
    <citation type="submission" date="2024-07" db="EMBL/GenBank/DDBJ databases">
        <title>Two chromosome-level genome assemblies of Korean endemic species Abeliophyllum distichum and Forsythia ovata (Oleaceae).</title>
        <authorList>
            <person name="Jang H."/>
        </authorList>
    </citation>
    <scope>NUCLEOTIDE SEQUENCE [LARGE SCALE GENOMIC DNA]</scope>
</reference>
<name>A0ABD1VMG7_9LAMI</name>
<comment type="caution">
    <text evidence="1">The sequence shown here is derived from an EMBL/GenBank/DDBJ whole genome shotgun (WGS) entry which is preliminary data.</text>
</comment>
<evidence type="ECO:0000313" key="2">
    <source>
        <dbReference type="Proteomes" id="UP001604277"/>
    </source>
</evidence>
<gene>
    <name evidence="1" type="ORF">Fot_19948</name>
</gene>
<dbReference type="EMBL" id="JBFOLJ010000005">
    <property type="protein sequence ID" value="KAL2538557.1"/>
    <property type="molecule type" value="Genomic_DNA"/>
</dbReference>
<keyword evidence="2" id="KW-1185">Reference proteome</keyword>
<protein>
    <submittedName>
        <fullName evidence="1">Uncharacterized protein</fullName>
    </submittedName>
</protein>
<dbReference type="Proteomes" id="UP001604277">
    <property type="component" value="Unassembled WGS sequence"/>
</dbReference>